<sequence>MQDNAHDVPVITKELNHHVIIKLLILSKLKTIHSSFKTECDKHRKQLNLYCPSHLMPCCDKCISSSHSKCTGIKHLASVDDKVYLFPADGKLQKQLPIPGGAFSVTGINGDNIAITYPSETAIKIFNMENETVTQVIKLDKCCYGLSFSNKSLAVGLSEDEIRIIDFEGNTLKSTLVQSRSQLEYLVYCNKRIIYSDWQCKLMDQVNKSGINTGFIRTNGTLYRY</sequence>
<dbReference type="Gene3D" id="2.130.10.10">
    <property type="entry name" value="YVTN repeat-like/Quinoprotein amine dehydrogenase"/>
    <property type="match status" value="1"/>
</dbReference>
<dbReference type="SUPFAM" id="SSF50978">
    <property type="entry name" value="WD40 repeat-like"/>
    <property type="match status" value="1"/>
</dbReference>
<evidence type="ECO:0000313" key="2">
    <source>
        <dbReference type="Proteomes" id="UP000507470"/>
    </source>
</evidence>
<dbReference type="SUPFAM" id="SSF57845">
    <property type="entry name" value="B-box zinc-binding domain"/>
    <property type="match status" value="1"/>
</dbReference>
<name>A0A6J8D340_MYTCO</name>
<dbReference type="AlphaFoldDB" id="A0A6J8D340"/>
<evidence type="ECO:0000313" key="1">
    <source>
        <dbReference type="EMBL" id="CAC5401550.1"/>
    </source>
</evidence>
<accession>A0A6J8D340</accession>
<gene>
    <name evidence="1" type="ORF">MCOR_35625</name>
</gene>
<proteinExistence type="predicted"/>
<evidence type="ECO:0008006" key="3">
    <source>
        <dbReference type="Google" id="ProtNLM"/>
    </source>
</evidence>
<organism evidence="1 2">
    <name type="scientific">Mytilus coruscus</name>
    <name type="common">Sea mussel</name>
    <dbReference type="NCBI Taxonomy" id="42192"/>
    <lineage>
        <taxon>Eukaryota</taxon>
        <taxon>Metazoa</taxon>
        <taxon>Spiralia</taxon>
        <taxon>Lophotrochozoa</taxon>
        <taxon>Mollusca</taxon>
        <taxon>Bivalvia</taxon>
        <taxon>Autobranchia</taxon>
        <taxon>Pteriomorphia</taxon>
        <taxon>Mytilida</taxon>
        <taxon>Mytiloidea</taxon>
        <taxon>Mytilidae</taxon>
        <taxon>Mytilinae</taxon>
        <taxon>Mytilus</taxon>
    </lineage>
</organism>
<dbReference type="Proteomes" id="UP000507470">
    <property type="component" value="Unassembled WGS sequence"/>
</dbReference>
<protein>
    <recommendedName>
        <fullName evidence="3">B box-type domain-containing protein</fullName>
    </recommendedName>
</protein>
<dbReference type="InterPro" id="IPR036322">
    <property type="entry name" value="WD40_repeat_dom_sf"/>
</dbReference>
<reference evidence="1 2" key="1">
    <citation type="submission" date="2020-06" db="EMBL/GenBank/DDBJ databases">
        <authorList>
            <person name="Li R."/>
            <person name="Bekaert M."/>
        </authorList>
    </citation>
    <scope>NUCLEOTIDE SEQUENCE [LARGE SCALE GENOMIC DNA]</scope>
    <source>
        <strain evidence="2">wild</strain>
    </source>
</reference>
<keyword evidence="2" id="KW-1185">Reference proteome</keyword>
<dbReference type="EMBL" id="CACVKT020006443">
    <property type="protein sequence ID" value="CAC5401550.1"/>
    <property type="molecule type" value="Genomic_DNA"/>
</dbReference>
<dbReference type="OrthoDB" id="10039644at2759"/>
<dbReference type="InterPro" id="IPR015943">
    <property type="entry name" value="WD40/YVTN_repeat-like_dom_sf"/>
</dbReference>